<evidence type="ECO:0000259" key="3">
    <source>
        <dbReference type="PROSITE" id="PS50097"/>
    </source>
</evidence>
<dbReference type="SMART" id="SM00061">
    <property type="entry name" value="MATH"/>
    <property type="match status" value="1"/>
</dbReference>
<dbReference type="Gene3D" id="3.30.710.10">
    <property type="entry name" value="Potassium Channel Kv1.1, Chain A"/>
    <property type="match status" value="1"/>
</dbReference>
<dbReference type="InterPro" id="IPR056423">
    <property type="entry name" value="BACK_BPM_SPOP"/>
</dbReference>
<feature type="domain" description="BTB" evidence="3">
    <location>
        <begin position="191"/>
        <end position="258"/>
    </location>
</feature>
<evidence type="ECO:0000259" key="4">
    <source>
        <dbReference type="PROSITE" id="PS50144"/>
    </source>
</evidence>
<comment type="similarity">
    <text evidence="2">Belongs to the Tdpoz family.</text>
</comment>
<reference evidence="5" key="1">
    <citation type="submission" date="2024-10" db="EMBL/GenBank/DDBJ databases">
        <authorList>
            <person name="Ryan C."/>
        </authorList>
    </citation>
    <scope>NUCLEOTIDE SEQUENCE [LARGE SCALE GENOMIC DNA]</scope>
</reference>
<proteinExistence type="inferred from homology"/>
<dbReference type="InterPro" id="IPR011333">
    <property type="entry name" value="SKP1/BTB/POZ_sf"/>
</dbReference>
<dbReference type="PANTHER" id="PTHR26379">
    <property type="entry name" value="BTB/POZ AND MATH DOMAIN-CONTAINING PROTEIN 1"/>
    <property type="match status" value="1"/>
</dbReference>
<dbReference type="PROSITE" id="PS50144">
    <property type="entry name" value="MATH"/>
    <property type="match status" value="1"/>
</dbReference>
<evidence type="ECO:0000313" key="6">
    <source>
        <dbReference type="Proteomes" id="UP001497457"/>
    </source>
</evidence>
<dbReference type="Pfam" id="PF24570">
    <property type="entry name" value="BACK_BPM_SPOP"/>
    <property type="match status" value="1"/>
</dbReference>
<dbReference type="EMBL" id="OZ075131">
    <property type="protein sequence ID" value="CAL4979466.1"/>
    <property type="molecule type" value="Genomic_DNA"/>
</dbReference>
<dbReference type="FunFam" id="3.30.710.10:FF:000159">
    <property type="entry name" value="Speckle-type POZ protein B"/>
    <property type="match status" value="1"/>
</dbReference>
<dbReference type="Proteomes" id="UP001497457">
    <property type="component" value="Chromosome 21rd"/>
</dbReference>
<gene>
    <name evidence="5" type="ORF">URODEC1_LOCUS55264</name>
</gene>
<dbReference type="Pfam" id="PF22486">
    <property type="entry name" value="MATH_2"/>
    <property type="match status" value="1"/>
</dbReference>
<accession>A0ABC9AN76</accession>
<dbReference type="SMART" id="SM00225">
    <property type="entry name" value="BTB"/>
    <property type="match status" value="1"/>
</dbReference>
<dbReference type="InterPro" id="IPR045005">
    <property type="entry name" value="BPM1-6"/>
</dbReference>
<feature type="domain" description="MATH" evidence="4">
    <location>
        <begin position="24"/>
        <end position="154"/>
    </location>
</feature>
<dbReference type="Gene3D" id="2.60.210.10">
    <property type="entry name" value="Apoptosis, Tumor Necrosis Factor Receptor Associated Protein 2, Chain A"/>
    <property type="match status" value="1"/>
</dbReference>
<dbReference type="InterPro" id="IPR000210">
    <property type="entry name" value="BTB/POZ_dom"/>
</dbReference>
<dbReference type="InterPro" id="IPR002083">
    <property type="entry name" value="MATH/TRAF_dom"/>
</dbReference>
<evidence type="ECO:0000256" key="1">
    <source>
        <dbReference type="ARBA" id="ARBA00004906"/>
    </source>
</evidence>
<dbReference type="InterPro" id="IPR008974">
    <property type="entry name" value="TRAF-like"/>
</dbReference>
<keyword evidence="6" id="KW-1185">Reference proteome</keyword>
<dbReference type="Gene3D" id="1.25.40.420">
    <property type="match status" value="1"/>
</dbReference>
<sequence>MMSSSLTSAAGGSTTTISAVETVTGWHVLKVEGYSKTKGVFGVCGYIYSGTFSVDGHYWSIRYHPDSNSKKVADWISVSLYLNRLAGDQGGAVNVRFQISLLDQKGEPVPSYTKTTFHSFPSADQACGYSKFIKRVDLESSYLDDDSFQIRCDVTVIKDDRKETNTVELITVPPPDLHRHLGDLYASQVGVDVTFEVGGKQFKAHRNVLAARSPVFMAELYGPMEEKTMSNIQVTDIEARVFKAMLHFIYTDSLPEIDENDRVGMVQYLLVAADKYGMKRLKSICETMLLNHMNTSTVATTLALAEQHGCHGLKEGCFMFLRSPGNMKAVVKTDSFQNLKSSCPSIIDELLVNVAP</sequence>
<dbReference type="SUPFAM" id="SSF54695">
    <property type="entry name" value="POZ domain"/>
    <property type="match status" value="1"/>
</dbReference>
<dbReference type="CDD" id="cd00121">
    <property type="entry name" value="MATH"/>
    <property type="match status" value="1"/>
</dbReference>
<organism evidence="5 6">
    <name type="scientific">Urochloa decumbens</name>
    <dbReference type="NCBI Taxonomy" id="240449"/>
    <lineage>
        <taxon>Eukaryota</taxon>
        <taxon>Viridiplantae</taxon>
        <taxon>Streptophyta</taxon>
        <taxon>Embryophyta</taxon>
        <taxon>Tracheophyta</taxon>
        <taxon>Spermatophyta</taxon>
        <taxon>Magnoliopsida</taxon>
        <taxon>Liliopsida</taxon>
        <taxon>Poales</taxon>
        <taxon>Poaceae</taxon>
        <taxon>PACMAD clade</taxon>
        <taxon>Panicoideae</taxon>
        <taxon>Panicodae</taxon>
        <taxon>Paniceae</taxon>
        <taxon>Melinidinae</taxon>
        <taxon>Urochloa</taxon>
    </lineage>
</organism>
<name>A0ABC9AN76_9POAL</name>
<dbReference type="AlphaFoldDB" id="A0ABC9AN76"/>
<dbReference type="Pfam" id="PF00651">
    <property type="entry name" value="BTB"/>
    <property type="match status" value="1"/>
</dbReference>
<evidence type="ECO:0000256" key="2">
    <source>
        <dbReference type="ARBA" id="ARBA00010846"/>
    </source>
</evidence>
<dbReference type="PANTHER" id="PTHR26379:SF483">
    <property type="entry name" value="OS11G0619800 PROTEIN"/>
    <property type="match status" value="1"/>
</dbReference>
<dbReference type="PROSITE" id="PS50097">
    <property type="entry name" value="BTB"/>
    <property type="match status" value="1"/>
</dbReference>
<protein>
    <submittedName>
        <fullName evidence="5">Uncharacterized protein</fullName>
    </submittedName>
</protein>
<evidence type="ECO:0000313" key="5">
    <source>
        <dbReference type="EMBL" id="CAL4979466.1"/>
    </source>
</evidence>
<dbReference type="SUPFAM" id="SSF49599">
    <property type="entry name" value="TRAF domain-like"/>
    <property type="match status" value="1"/>
</dbReference>
<comment type="pathway">
    <text evidence="1">Protein modification; protein ubiquitination.</text>
</comment>